<dbReference type="EC" id="4.3.2.2" evidence="4 11"/>
<keyword evidence="7 12" id="KW-0456">Lyase</keyword>
<dbReference type="SMART" id="SM00998">
    <property type="entry name" value="ADSL_C"/>
    <property type="match status" value="1"/>
</dbReference>
<dbReference type="Proteomes" id="UP000006614">
    <property type="component" value="Unassembled WGS sequence"/>
</dbReference>
<evidence type="ECO:0000256" key="5">
    <source>
        <dbReference type="ARBA" id="ARBA00017058"/>
    </source>
</evidence>
<gene>
    <name evidence="14" type="primary">purB</name>
    <name evidence="14" type="ORF">HMPREF1126_0776</name>
</gene>
<dbReference type="Gene3D" id="1.10.275.10">
    <property type="entry name" value="Fumarase/aspartase (N-terminal domain)"/>
    <property type="match status" value="1"/>
</dbReference>
<dbReference type="Gene3D" id="1.20.200.10">
    <property type="entry name" value="Fumarase/aspartase (Central domain)"/>
    <property type="match status" value="1"/>
</dbReference>
<dbReference type="InterPro" id="IPR004769">
    <property type="entry name" value="Pur_lyase"/>
</dbReference>
<dbReference type="Gene3D" id="1.10.40.30">
    <property type="entry name" value="Fumarase/aspartase (C-terminal domain)"/>
    <property type="match status" value="1"/>
</dbReference>
<dbReference type="FunFam" id="1.20.200.10:FF:000008">
    <property type="entry name" value="Adenylosuccinate lyase"/>
    <property type="match status" value="1"/>
</dbReference>
<dbReference type="FunFam" id="1.10.40.30:FF:000007">
    <property type="entry name" value="Adenylosuccinate lyase"/>
    <property type="match status" value="1"/>
</dbReference>
<dbReference type="GO" id="GO:0005829">
    <property type="term" value="C:cytosol"/>
    <property type="evidence" value="ECO:0007669"/>
    <property type="project" value="TreeGrafter"/>
</dbReference>
<evidence type="ECO:0000313" key="15">
    <source>
        <dbReference type="Proteomes" id="UP000006614"/>
    </source>
</evidence>
<comment type="caution">
    <text evidence="14">The sequence shown here is derived from an EMBL/GenBank/DDBJ whole genome shotgun (WGS) entry which is preliminary data.</text>
</comment>
<evidence type="ECO:0000256" key="3">
    <source>
        <dbReference type="ARBA" id="ARBA00008273"/>
    </source>
</evidence>
<evidence type="ECO:0000256" key="11">
    <source>
        <dbReference type="NCBIfam" id="TIGR00928"/>
    </source>
</evidence>
<evidence type="ECO:0000256" key="1">
    <source>
        <dbReference type="ARBA" id="ARBA00004706"/>
    </source>
</evidence>
<dbReference type="GO" id="GO:0004018">
    <property type="term" value="F:N6-(1,2-dicarboxyethyl)AMP AMP-lyase (fumarate-forming) activity"/>
    <property type="evidence" value="ECO:0007669"/>
    <property type="project" value="UniProtKB-UniRule"/>
</dbReference>
<dbReference type="PROSITE" id="PS00163">
    <property type="entry name" value="FUMARATE_LYASES"/>
    <property type="match status" value="1"/>
</dbReference>
<dbReference type="InterPro" id="IPR020557">
    <property type="entry name" value="Fumarate_lyase_CS"/>
</dbReference>
<evidence type="ECO:0000256" key="10">
    <source>
        <dbReference type="ARBA" id="ARBA00049115"/>
    </source>
</evidence>
<name>A0AAD2T8C7_STRAP</name>
<dbReference type="FunFam" id="1.10.275.10:FF:000006">
    <property type="entry name" value="Adenylosuccinate lyase"/>
    <property type="match status" value="1"/>
</dbReference>
<evidence type="ECO:0000313" key="14">
    <source>
        <dbReference type="EMBL" id="EJP26353.1"/>
    </source>
</evidence>
<evidence type="ECO:0000256" key="6">
    <source>
        <dbReference type="ARBA" id="ARBA00022755"/>
    </source>
</evidence>
<dbReference type="InterPro" id="IPR000362">
    <property type="entry name" value="Fumarate_lyase_fam"/>
</dbReference>
<evidence type="ECO:0000256" key="9">
    <source>
        <dbReference type="ARBA" id="ARBA00030717"/>
    </source>
</evidence>
<accession>A0AAD2T8C7</accession>
<dbReference type="InterPro" id="IPR024083">
    <property type="entry name" value="Fumarase/histidase_N"/>
</dbReference>
<dbReference type="EMBL" id="ALJO01000005">
    <property type="protein sequence ID" value="EJP26353.1"/>
    <property type="molecule type" value="Genomic_DNA"/>
</dbReference>
<dbReference type="PRINTS" id="PR00149">
    <property type="entry name" value="FUMRATELYASE"/>
</dbReference>
<comment type="pathway">
    <text evidence="2 12">Purine metabolism; AMP biosynthesis via de novo pathway; AMP from IMP: step 2/2.</text>
</comment>
<feature type="domain" description="Adenylosuccinate lyase C-terminal" evidence="13">
    <location>
        <begin position="680"/>
        <end position="760"/>
    </location>
</feature>
<evidence type="ECO:0000256" key="8">
    <source>
        <dbReference type="ARBA" id="ARBA00024477"/>
    </source>
</evidence>
<dbReference type="Pfam" id="PF10397">
    <property type="entry name" value="ADSL_C"/>
    <property type="match status" value="1"/>
</dbReference>
<sequence>MERVNLENLQKAKEEASVAWSEYKDDYRKNPHMYFVFYEGKDRQYYDVRINSKTSNFNAYIAGNKAKVLAVFEKIKQEDGEKSLKNTLFFIDKDYERKDKVYDSHIYVTQKYSIENYYVSHKAMEKILRFHFGLNSSSEEFIKVMSFFDARYKEFITKLTELNLWAIACKSTDFIINFDLLRVKETPYNIIDISYREIQQKTELKFDCLIELYEEKLLQQKISDAKYEHDYSNYILKKEDIRKFFDDESLYYQKNIEYYFRGKFIICFLVRFLQTLTQKHLGILKSEFQVTEKNVMSLFTNQADTPRELEDYLRNKLYQSFITISYKEKQTMINRYSRPEMANIWSEENKYRAWLEVEILADEAWAELGEIPKEDVALIREKADFDIDRILEIEQETRHDVVAFTRAVSETLGEERKWVHFGLTSTDVVDTAYGYLYKQANTIIRKDLDNFLNIIADKAKEHKFTIMMGRTHGVHAEPTTFGLKLATWYSEMKRNIERFEHAASGVEAGKISGAVGNFANIPPFVEQYVCDKLGIRAQEISTQVLPRDLHAEYFAVLASIATSIERMATEIRGLQKSEQREVEEFFAKGQKGSSAMPHKRNPIGSENMTGLARVIRGHMVTAYENVSLWHERDISHSSAERIITPDTTILIDYMLNRFGNIVKNLTVFPENMRRNMNSTFGLIYSQRVMLSLIEKGMAREEAYDLVQPKTAYSWDNQTDFRPLLEADEAVISRLTPEEIDDIFDPVYYTKRVDDIFHRIGLD</sequence>
<keyword evidence="6 12" id="KW-0658">Purine biosynthesis</keyword>
<comment type="similarity">
    <text evidence="3 12">Belongs to the lyase 1 family. Adenylosuccinate lyase subfamily.</text>
</comment>
<dbReference type="NCBIfam" id="TIGR00928">
    <property type="entry name" value="purB"/>
    <property type="match status" value="1"/>
</dbReference>
<reference evidence="14 15" key="1">
    <citation type="submission" date="2012-07" db="EMBL/GenBank/DDBJ databases">
        <authorList>
            <person name="Durkin A.S."/>
            <person name="McCorrison J."/>
            <person name="Torralba M."/>
            <person name="Gillis M."/>
            <person name="Methe B."/>
            <person name="Sutton G."/>
            <person name="Nelson K.E."/>
        </authorList>
    </citation>
    <scope>NUCLEOTIDE SEQUENCE [LARGE SCALE GENOMIC DNA]</scope>
    <source>
        <strain evidence="14 15">SK1138</strain>
    </source>
</reference>
<evidence type="ECO:0000256" key="12">
    <source>
        <dbReference type="RuleBase" id="RU361172"/>
    </source>
</evidence>
<dbReference type="AlphaFoldDB" id="A0AAD2T8C7"/>
<dbReference type="PRINTS" id="PR00145">
    <property type="entry name" value="ARGSUCLYASE"/>
</dbReference>
<evidence type="ECO:0000256" key="7">
    <source>
        <dbReference type="ARBA" id="ARBA00023239"/>
    </source>
</evidence>
<proteinExistence type="inferred from homology"/>
<dbReference type="GO" id="GO:0070626">
    <property type="term" value="F:(S)-2-(5-amino-1-(5-phospho-D-ribosyl)imidazole-4-carboxamido) succinate lyase (fumarate-forming) activity"/>
    <property type="evidence" value="ECO:0007669"/>
    <property type="project" value="TreeGrafter"/>
</dbReference>
<dbReference type="PANTHER" id="PTHR43172">
    <property type="entry name" value="ADENYLOSUCCINATE LYASE"/>
    <property type="match status" value="1"/>
</dbReference>
<dbReference type="GO" id="GO:0044208">
    <property type="term" value="P:'de novo' AMP biosynthetic process"/>
    <property type="evidence" value="ECO:0007669"/>
    <property type="project" value="TreeGrafter"/>
</dbReference>
<comment type="catalytic activity">
    <reaction evidence="8">
        <text>(2S)-2-[5-amino-1-(5-phospho-beta-D-ribosyl)imidazole-4-carboxamido]succinate = 5-amino-1-(5-phospho-beta-D-ribosyl)imidazole-4-carboxamide + fumarate</text>
        <dbReference type="Rhea" id="RHEA:23920"/>
        <dbReference type="ChEBI" id="CHEBI:29806"/>
        <dbReference type="ChEBI" id="CHEBI:58443"/>
        <dbReference type="ChEBI" id="CHEBI:58475"/>
        <dbReference type="EC" id="4.3.2.2"/>
    </reaction>
    <physiologicalReaction direction="left-to-right" evidence="8">
        <dbReference type="Rhea" id="RHEA:23921"/>
    </physiologicalReaction>
</comment>
<dbReference type="PANTHER" id="PTHR43172:SF1">
    <property type="entry name" value="ADENYLOSUCCINATE LYASE"/>
    <property type="match status" value="1"/>
</dbReference>
<dbReference type="InterPro" id="IPR008948">
    <property type="entry name" value="L-Aspartase-like"/>
</dbReference>
<evidence type="ECO:0000259" key="13">
    <source>
        <dbReference type="SMART" id="SM00998"/>
    </source>
</evidence>
<dbReference type="InterPro" id="IPR022761">
    <property type="entry name" value="Fumarate_lyase_N"/>
</dbReference>
<protein>
    <recommendedName>
        <fullName evidence="5 11">Adenylosuccinate lyase</fullName>
        <shortName evidence="12">ASL</shortName>
        <ecNumber evidence="4 11">4.3.2.2</ecNumber>
    </recommendedName>
    <alternativeName>
        <fullName evidence="9 12">Adenylosuccinase</fullName>
    </alternativeName>
</protein>
<evidence type="ECO:0000256" key="2">
    <source>
        <dbReference type="ARBA" id="ARBA00004734"/>
    </source>
</evidence>
<dbReference type="CDD" id="cd01360">
    <property type="entry name" value="Adenylsuccinate_lyase_1"/>
    <property type="match status" value="1"/>
</dbReference>
<comment type="pathway">
    <text evidence="1 12">Purine metabolism; IMP biosynthesis via de novo pathway; 5-amino-1-(5-phospho-D-ribosyl)imidazole-4-carboxamide from 5-amino-1-(5-phospho-D-ribosyl)imidazole-4-carboxylate: step 2/2.</text>
</comment>
<dbReference type="InterPro" id="IPR019468">
    <property type="entry name" value="AdenyloSucc_lyase_C"/>
</dbReference>
<dbReference type="SUPFAM" id="SSF48557">
    <property type="entry name" value="L-aspartase-like"/>
    <property type="match status" value="1"/>
</dbReference>
<dbReference type="InterPro" id="IPR029492">
    <property type="entry name" value="DUF4435"/>
</dbReference>
<organism evidence="14 15">
    <name type="scientific">Streptococcus anginosus SK1138</name>
    <dbReference type="NCBI Taxonomy" id="1161422"/>
    <lineage>
        <taxon>Bacteria</taxon>
        <taxon>Bacillati</taxon>
        <taxon>Bacillota</taxon>
        <taxon>Bacilli</taxon>
        <taxon>Lactobacillales</taxon>
        <taxon>Streptococcaceae</taxon>
        <taxon>Streptococcus</taxon>
        <taxon>Streptococcus anginosus group</taxon>
    </lineage>
</organism>
<comment type="catalytic activity">
    <reaction evidence="10">
        <text>N(6)-(1,2-dicarboxyethyl)-AMP = fumarate + AMP</text>
        <dbReference type="Rhea" id="RHEA:16853"/>
        <dbReference type="ChEBI" id="CHEBI:29806"/>
        <dbReference type="ChEBI" id="CHEBI:57567"/>
        <dbReference type="ChEBI" id="CHEBI:456215"/>
        <dbReference type="EC" id="4.3.2.2"/>
    </reaction>
    <physiologicalReaction direction="left-to-right" evidence="10">
        <dbReference type="Rhea" id="RHEA:16854"/>
    </physiologicalReaction>
</comment>
<dbReference type="Pfam" id="PF00206">
    <property type="entry name" value="Lyase_1"/>
    <property type="match status" value="1"/>
</dbReference>
<dbReference type="Pfam" id="PF14491">
    <property type="entry name" value="DUF4435"/>
    <property type="match status" value="1"/>
</dbReference>
<evidence type="ECO:0000256" key="4">
    <source>
        <dbReference type="ARBA" id="ARBA00012339"/>
    </source>
</evidence>